<dbReference type="Proteomes" id="UP001253193">
    <property type="component" value="Unassembled WGS sequence"/>
</dbReference>
<evidence type="ECO:0000313" key="2">
    <source>
        <dbReference type="Proteomes" id="UP001253193"/>
    </source>
</evidence>
<gene>
    <name evidence="1" type="ORF">QX249_10685</name>
</gene>
<proteinExistence type="predicted"/>
<comment type="caution">
    <text evidence="1">The sequence shown here is derived from an EMBL/GenBank/DDBJ whole genome shotgun (WGS) entry which is preliminary data.</text>
</comment>
<dbReference type="RefSeq" id="WP_311019980.1">
    <property type="nucleotide sequence ID" value="NZ_JAUHGG010000003.1"/>
</dbReference>
<sequence length="201" mass="22329">MTTPKFDDVILARESEKPTDTAYVCQSCLNQPEHEDLKGIEYAIDGSICSVIGCSNTDDVFVANLNTINGHDSITLFHGTTKARAASILENGIDANTYLTTNEELAEYFGECACDEQNLDYSQIQILKVRVIKSNLRVDFEAYAEPITIFRNDFATSDTDWHEMCESGEIPYPSNEKDIEPALKVTTCVKTAEAVTSQYIS</sequence>
<organism evidence="1 2">
    <name type="scientific">Vibrio parahaemolyticus</name>
    <dbReference type="NCBI Taxonomy" id="670"/>
    <lineage>
        <taxon>Bacteria</taxon>
        <taxon>Pseudomonadati</taxon>
        <taxon>Pseudomonadota</taxon>
        <taxon>Gammaproteobacteria</taxon>
        <taxon>Vibrionales</taxon>
        <taxon>Vibrionaceae</taxon>
        <taxon>Vibrio</taxon>
    </lineage>
</organism>
<dbReference type="EMBL" id="JAUHGG010000003">
    <property type="protein sequence ID" value="MDS1821127.1"/>
    <property type="molecule type" value="Genomic_DNA"/>
</dbReference>
<evidence type="ECO:0000313" key="1">
    <source>
        <dbReference type="EMBL" id="MDS1821127.1"/>
    </source>
</evidence>
<name>A0AAW8PY15_VIBPH</name>
<protein>
    <submittedName>
        <fullName evidence="1">Uncharacterized protein</fullName>
    </submittedName>
</protein>
<accession>A0AAW8PY15</accession>
<dbReference type="AlphaFoldDB" id="A0AAW8PY15"/>
<reference evidence="1" key="1">
    <citation type="submission" date="2023-06" db="EMBL/GenBank/DDBJ databases">
        <title>Genomic Diversity of Vibrio spp. and Metagenomic Analysis of Pathogens in Florida Gulf Coastal Waters Following Hurricane Ian.</title>
        <authorList>
            <person name="Brumfield K.D."/>
        </authorList>
    </citation>
    <scope>NUCLEOTIDE SEQUENCE</scope>
    <source>
        <strain evidence="1">WBS2B-138</strain>
    </source>
</reference>